<name>A0A974PTY0_9HYPH</name>
<gene>
    <name evidence="2" type="ORF">EZH22_17380</name>
</gene>
<feature type="transmembrane region" description="Helical" evidence="1">
    <location>
        <begin position="107"/>
        <end position="130"/>
    </location>
</feature>
<dbReference type="KEGG" id="xdi:EZH22_17380"/>
<accession>A0A974PTY0</accession>
<protein>
    <submittedName>
        <fullName evidence="2">DUF2189 domain-containing protein</fullName>
    </submittedName>
</protein>
<dbReference type="AlphaFoldDB" id="A0A974PTY0"/>
<reference evidence="2 3" key="1">
    <citation type="submission" date="2020-10" db="EMBL/GenBank/DDBJ databases">
        <title>Degradation of 1,4-Dioxane by Xanthobacter sp. YN2, via a Novel Group-2 Soluble Di-Iron Monooxygenase.</title>
        <authorList>
            <person name="Ma F."/>
            <person name="Wang Y."/>
            <person name="Yang J."/>
            <person name="Guo H."/>
            <person name="Su D."/>
            <person name="Yu L."/>
        </authorList>
    </citation>
    <scope>NUCLEOTIDE SEQUENCE [LARGE SCALE GENOMIC DNA]</scope>
    <source>
        <strain evidence="2 3">YN2</strain>
    </source>
</reference>
<dbReference type="Pfam" id="PF09955">
    <property type="entry name" value="DUF2189"/>
    <property type="match status" value="1"/>
</dbReference>
<keyword evidence="3" id="KW-1185">Reference proteome</keyword>
<feature type="transmembrane region" description="Helical" evidence="1">
    <location>
        <begin position="38"/>
        <end position="57"/>
    </location>
</feature>
<proteinExistence type="predicted"/>
<keyword evidence="1" id="KW-1133">Transmembrane helix</keyword>
<sequence length="256" mass="27810">MPFIDADAALRVRHIGPEDLVAALRAGVADFRAHPSQLFFLMLIYPLVGLFLARLAFNHDVLPLLYPLVAGFAFLGPIAAVGLYEVSRRREAGLPHGLRYALEVRHAPTFGAIAMIGFVLMVIFLVWLVAAMGVYRWTYGAYVPHTLASFLSDVTSTRHGLKLVIAGNAVGLLFGLLAMAVSVVSLPLLVDRPVTLACALRTSFRAVAVNFWTMLLWGMIVAAALAAGSLPFFIGLAVVLPILGHATWHLYRRLVP</sequence>
<dbReference type="Proteomes" id="UP000596427">
    <property type="component" value="Chromosome"/>
</dbReference>
<evidence type="ECO:0000313" key="3">
    <source>
        <dbReference type="Proteomes" id="UP000596427"/>
    </source>
</evidence>
<evidence type="ECO:0000313" key="2">
    <source>
        <dbReference type="EMBL" id="QRG09707.1"/>
    </source>
</evidence>
<feature type="transmembrane region" description="Helical" evidence="1">
    <location>
        <begin position="202"/>
        <end position="226"/>
    </location>
</feature>
<dbReference type="InterPro" id="IPR018692">
    <property type="entry name" value="DUF2189"/>
</dbReference>
<organism evidence="2 3">
    <name type="scientific">Xanthobacter dioxanivorans</name>
    <dbReference type="NCBI Taxonomy" id="2528964"/>
    <lineage>
        <taxon>Bacteria</taxon>
        <taxon>Pseudomonadati</taxon>
        <taxon>Pseudomonadota</taxon>
        <taxon>Alphaproteobacteria</taxon>
        <taxon>Hyphomicrobiales</taxon>
        <taxon>Xanthobacteraceae</taxon>
        <taxon>Xanthobacter</taxon>
    </lineage>
</organism>
<feature type="transmembrane region" description="Helical" evidence="1">
    <location>
        <begin position="232"/>
        <end position="251"/>
    </location>
</feature>
<keyword evidence="1" id="KW-0812">Transmembrane</keyword>
<keyword evidence="1" id="KW-0472">Membrane</keyword>
<evidence type="ECO:0000256" key="1">
    <source>
        <dbReference type="SAM" id="Phobius"/>
    </source>
</evidence>
<dbReference type="EMBL" id="CP063362">
    <property type="protein sequence ID" value="QRG09707.1"/>
    <property type="molecule type" value="Genomic_DNA"/>
</dbReference>
<feature type="transmembrane region" description="Helical" evidence="1">
    <location>
        <begin position="163"/>
        <end position="190"/>
    </location>
</feature>
<feature type="transmembrane region" description="Helical" evidence="1">
    <location>
        <begin position="63"/>
        <end position="86"/>
    </location>
</feature>